<feature type="region of interest" description="Disordered" evidence="1">
    <location>
        <begin position="480"/>
        <end position="506"/>
    </location>
</feature>
<feature type="compositionally biased region" description="Polar residues" evidence="1">
    <location>
        <begin position="813"/>
        <end position="832"/>
    </location>
</feature>
<feature type="domain" description="LTI65/LTI78 N-terminal" evidence="4">
    <location>
        <begin position="37"/>
        <end position="107"/>
    </location>
</feature>
<feature type="compositionally biased region" description="Polar residues" evidence="1">
    <location>
        <begin position="447"/>
        <end position="461"/>
    </location>
</feature>
<feature type="region of interest" description="Disordered" evidence="1">
    <location>
        <begin position="129"/>
        <end position="201"/>
    </location>
</feature>
<organism evidence="5 6">
    <name type="scientific">Acacia crassicarpa</name>
    <name type="common">northern wattle</name>
    <dbReference type="NCBI Taxonomy" id="499986"/>
    <lineage>
        <taxon>Eukaryota</taxon>
        <taxon>Viridiplantae</taxon>
        <taxon>Streptophyta</taxon>
        <taxon>Embryophyta</taxon>
        <taxon>Tracheophyta</taxon>
        <taxon>Spermatophyta</taxon>
        <taxon>Magnoliopsida</taxon>
        <taxon>eudicotyledons</taxon>
        <taxon>Gunneridae</taxon>
        <taxon>Pentapetalae</taxon>
        <taxon>rosids</taxon>
        <taxon>fabids</taxon>
        <taxon>Fabales</taxon>
        <taxon>Fabaceae</taxon>
        <taxon>Caesalpinioideae</taxon>
        <taxon>mimosoid clade</taxon>
        <taxon>Acacieae</taxon>
        <taxon>Acacia</taxon>
    </lineage>
</organism>
<protein>
    <recommendedName>
        <fullName evidence="7">Low-temperature-induced 65 kDa protein</fullName>
    </recommendedName>
</protein>
<dbReference type="Pfam" id="PF07918">
    <property type="entry name" value="CAP160"/>
    <property type="match status" value="5"/>
</dbReference>
<feature type="compositionally biased region" description="Basic and acidic residues" evidence="1">
    <location>
        <begin position="484"/>
        <end position="496"/>
    </location>
</feature>
<evidence type="ECO:0000259" key="3">
    <source>
        <dbReference type="Pfam" id="PF23402"/>
    </source>
</evidence>
<dbReference type="PANTHER" id="PTHR33836:SF1">
    <property type="entry name" value="LOW-TEMPERATURE-INDUCED 65 KDA PROTEIN-RELATED"/>
    <property type="match status" value="1"/>
</dbReference>
<dbReference type="GO" id="GO:0006950">
    <property type="term" value="P:response to stress"/>
    <property type="evidence" value="ECO:0007669"/>
    <property type="project" value="TreeGrafter"/>
</dbReference>
<name>A0AAE1TGS0_9FABA</name>
<feature type="compositionally biased region" description="Basic and acidic residues" evidence="1">
    <location>
        <begin position="535"/>
        <end position="547"/>
    </location>
</feature>
<dbReference type="Proteomes" id="UP001293593">
    <property type="component" value="Unassembled WGS sequence"/>
</dbReference>
<feature type="compositionally biased region" description="Acidic residues" evidence="1">
    <location>
        <begin position="79"/>
        <end position="94"/>
    </location>
</feature>
<dbReference type="EMBL" id="JAWXYG010000001">
    <property type="protein sequence ID" value="KAK4283099.1"/>
    <property type="molecule type" value="Genomic_DNA"/>
</dbReference>
<feature type="compositionally biased region" description="Basic and acidic residues" evidence="1">
    <location>
        <begin position="217"/>
        <end position="227"/>
    </location>
</feature>
<dbReference type="Pfam" id="PF23403">
    <property type="entry name" value="LTI65_LTI78_N"/>
    <property type="match status" value="1"/>
</dbReference>
<feature type="region of interest" description="Disordered" evidence="1">
    <location>
        <begin position="216"/>
        <end position="462"/>
    </location>
</feature>
<reference evidence="5" key="1">
    <citation type="submission" date="2023-10" db="EMBL/GenBank/DDBJ databases">
        <title>Chromosome-level genome of the transformable northern wattle, Acacia crassicarpa.</title>
        <authorList>
            <person name="Massaro I."/>
            <person name="Sinha N.R."/>
            <person name="Poethig S."/>
            <person name="Leichty A.R."/>
        </authorList>
    </citation>
    <scope>NUCLEOTIDE SEQUENCE</scope>
    <source>
        <strain evidence="5">Acra3RX</strain>
        <tissue evidence="5">Leaf</tissue>
    </source>
</reference>
<feature type="compositionally biased region" description="Polar residues" evidence="1">
    <location>
        <begin position="287"/>
        <end position="297"/>
    </location>
</feature>
<evidence type="ECO:0000259" key="4">
    <source>
        <dbReference type="Pfam" id="PF23403"/>
    </source>
</evidence>
<dbReference type="PANTHER" id="PTHR33836">
    <property type="entry name" value="LOW-TEMPERATURE-INDUCED 65 KDA PROTEIN-RELATED"/>
    <property type="match status" value="1"/>
</dbReference>
<dbReference type="AlphaFoldDB" id="A0AAE1TGS0"/>
<dbReference type="Pfam" id="PF23399">
    <property type="entry name" value="LTI65_PGEED"/>
    <property type="match status" value="1"/>
</dbReference>
<dbReference type="InterPro" id="IPR057059">
    <property type="entry name" value="LTI65/LTI78_PGEED"/>
</dbReference>
<evidence type="ECO:0008006" key="7">
    <source>
        <dbReference type="Google" id="ProtNLM"/>
    </source>
</evidence>
<feature type="compositionally biased region" description="Basic and acidic residues" evidence="1">
    <location>
        <begin position="25"/>
        <end position="42"/>
    </location>
</feature>
<comment type="caution">
    <text evidence="5">The sequence shown here is derived from an EMBL/GenBank/DDBJ whole genome shotgun (WGS) entry which is preliminary data.</text>
</comment>
<feature type="compositionally biased region" description="Basic residues" evidence="1">
    <location>
        <begin position="43"/>
        <end position="53"/>
    </location>
</feature>
<dbReference type="Pfam" id="PF23402">
    <property type="entry name" value="LTI65_LTI78_NYQTKV"/>
    <property type="match status" value="1"/>
</dbReference>
<feature type="region of interest" description="Disordered" evidence="1">
    <location>
        <begin position="619"/>
        <end position="648"/>
    </location>
</feature>
<feature type="region of interest" description="Disordered" evidence="1">
    <location>
        <begin position="720"/>
        <end position="832"/>
    </location>
</feature>
<feature type="compositionally biased region" description="Basic and acidic residues" evidence="1">
    <location>
        <begin position="571"/>
        <end position="587"/>
    </location>
</feature>
<gene>
    <name evidence="5" type="ORF">QN277_000091</name>
</gene>
<feature type="domain" description="LTI65/LTI78 NYQTKV repeat" evidence="3">
    <location>
        <begin position="159"/>
        <end position="217"/>
    </location>
</feature>
<proteinExistence type="predicted"/>
<feature type="domain" description="LTI65/LTI78 PGEED repeat" evidence="2">
    <location>
        <begin position="688"/>
        <end position="718"/>
    </location>
</feature>
<dbReference type="InterPro" id="IPR037491">
    <property type="entry name" value="LTI78/LTI65"/>
</dbReference>
<sequence>MDSGIVHSRVHESDQHHPHNVGLKQAEDYGADEHPQDREKKSVLKKVKAKAKKIKDTIKKHAHHDHDHDREHHDIPDDHDLDEEDDEDEDMDENPEVHGAPIYDSTVPRTVIPGEQVVVHHQEPKVVVVSPGIGNDQKVANDSATRTFTAEEGNTRQQKVNLQKPLDLEEDPAAPGSGHPHTASNHQSKVTDPTGTGVAEIQVTPVLKSFAQMNVHDGAKPYPEPHVRSTATQYPSGTPIPYEEQKHYESMDKPSIQSSYTATQSPSGTPIVHEEQKHYSSLDKPPTESSYTATQPPSGAPIVHEEQKLYEPVDKPMKQSGYMTTQYPTGISEMEIDQNRYESLDKPSNQTSYTDKVSSATSAIADKAVTAKNAVGSKLGYDDNKDNRDHENEQSRGENQSSYTDKISSATSAVADKAVSAKNAVTSKLGNGDNRSDMDNEKEGRSGENQTSYTEKISSAPSAIADKAVFAKNVVASKLGYGDNKVETDHEEEASHGENQTNSYTDKIAHATSAIADKAVSAKNAVTSKLGYGENRADRDNEKEGRPGENQTSYTEKISSAPSAIADEAVGDNKDDRENEKETRQRENQSSYTEKLSYATSAIAEKAVSAKNAVTSKLGYGSGSCGDNARTTHEDHPKTADANASTAEYGKRITESLTEKLSPVYSKVAGVGSTVKSRLSPSSTNETDKGVSVKDYFVEKLRPGDEDRALFEMISEALHNRGGEGEAASAKESGGDNHEGRKMTDVISDVIHDRDERLVETEHRPLGKVTESEEVKRRLGGESESDRRYEESYENSSEKGVVGKLKDAAGSLFGTSSQEKQSSSQATGGRRL</sequence>
<feature type="compositionally biased region" description="Polar residues" evidence="1">
    <location>
        <begin position="346"/>
        <end position="362"/>
    </location>
</feature>
<feature type="compositionally biased region" description="Polar residues" evidence="1">
    <location>
        <begin position="549"/>
        <end position="562"/>
    </location>
</feature>
<feature type="compositionally biased region" description="Polar residues" evidence="1">
    <location>
        <begin position="182"/>
        <end position="194"/>
    </location>
</feature>
<evidence type="ECO:0000313" key="5">
    <source>
        <dbReference type="EMBL" id="KAK4283099.1"/>
    </source>
</evidence>
<evidence type="ECO:0000256" key="1">
    <source>
        <dbReference type="SAM" id="MobiDB-lite"/>
    </source>
</evidence>
<evidence type="ECO:0000313" key="6">
    <source>
        <dbReference type="Proteomes" id="UP001293593"/>
    </source>
</evidence>
<feature type="compositionally biased region" description="Basic and acidic residues" evidence="1">
    <location>
        <begin position="303"/>
        <end position="317"/>
    </location>
</feature>
<feature type="region of interest" description="Disordered" evidence="1">
    <location>
        <begin position="519"/>
        <end position="595"/>
    </location>
</feature>
<dbReference type="InterPro" id="IPR056605">
    <property type="entry name" value="LTI65_LTI78_N"/>
</dbReference>
<feature type="compositionally biased region" description="Basic and acidic residues" evidence="1">
    <location>
        <begin position="733"/>
        <end position="791"/>
    </location>
</feature>
<feature type="compositionally biased region" description="Polar residues" evidence="1">
    <location>
        <begin position="138"/>
        <end position="148"/>
    </location>
</feature>
<feature type="region of interest" description="Disordered" evidence="1">
    <location>
        <begin position="1"/>
        <end position="115"/>
    </location>
</feature>
<keyword evidence="6" id="KW-1185">Reference proteome</keyword>
<dbReference type="InterPro" id="IPR012418">
    <property type="entry name" value="CAP160"/>
</dbReference>
<feature type="compositionally biased region" description="Basic and acidic residues" evidence="1">
    <location>
        <begin position="243"/>
        <end position="252"/>
    </location>
</feature>
<feature type="compositionally biased region" description="Polar residues" evidence="1">
    <location>
        <begin position="397"/>
        <end position="412"/>
    </location>
</feature>
<accession>A0AAE1TGS0</accession>
<feature type="compositionally biased region" description="Basic and acidic residues" evidence="1">
    <location>
        <begin position="434"/>
        <end position="446"/>
    </location>
</feature>
<evidence type="ECO:0000259" key="2">
    <source>
        <dbReference type="Pfam" id="PF23399"/>
    </source>
</evidence>
<feature type="compositionally biased region" description="Basic and acidic residues" evidence="1">
    <location>
        <begin position="630"/>
        <end position="639"/>
    </location>
</feature>
<dbReference type="GO" id="GO:0009737">
    <property type="term" value="P:response to abscisic acid"/>
    <property type="evidence" value="ECO:0007669"/>
    <property type="project" value="InterPro"/>
</dbReference>
<feature type="compositionally biased region" description="Basic and acidic residues" evidence="1">
    <location>
        <begin position="380"/>
        <end position="396"/>
    </location>
</feature>
<feature type="compositionally biased region" description="Basic and acidic residues" evidence="1">
    <location>
        <begin position="54"/>
        <end position="78"/>
    </location>
</feature>
<feature type="compositionally biased region" description="Polar residues" evidence="1">
    <location>
        <begin position="255"/>
        <end position="268"/>
    </location>
</feature>
<dbReference type="InterPro" id="IPR057058">
    <property type="entry name" value="LTI65_LTI78_NYQTKV"/>
</dbReference>
<feature type="compositionally biased region" description="Basic and acidic residues" evidence="1">
    <location>
        <begin position="272"/>
        <end position="281"/>
    </location>
</feature>